<protein>
    <submittedName>
        <fullName evidence="2">Uncharacterized protein</fullName>
    </submittedName>
</protein>
<evidence type="ECO:0000256" key="1">
    <source>
        <dbReference type="SAM" id="Phobius"/>
    </source>
</evidence>
<gene>
    <name evidence="2" type="ORF">GJU41_03320</name>
</gene>
<organism evidence="2 3">
    <name type="scientific">Metabacillus idriensis</name>
    <dbReference type="NCBI Taxonomy" id="324768"/>
    <lineage>
        <taxon>Bacteria</taxon>
        <taxon>Bacillati</taxon>
        <taxon>Bacillota</taxon>
        <taxon>Bacilli</taxon>
        <taxon>Bacillales</taxon>
        <taxon>Bacillaceae</taxon>
        <taxon>Metabacillus</taxon>
    </lineage>
</organism>
<dbReference type="Proteomes" id="UP000441585">
    <property type="component" value="Unassembled WGS sequence"/>
</dbReference>
<sequence length="76" mass="8566">MNNFISMLFESQFIYVLGVLDVVILLLFGLGYLVGKLGSVLLNRAVTFRQGLTFVMLILISVILILFGFQLTTLFF</sequence>
<keyword evidence="1" id="KW-0472">Membrane</keyword>
<evidence type="ECO:0000313" key="3">
    <source>
        <dbReference type="Proteomes" id="UP000441585"/>
    </source>
</evidence>
<dbReference type="AlphaFoldDB" id="A0A6I2M4X3"/>
<comment type="caution">
    <text evidence="2">The sequence shown here is derived from an EMBL/GenBank/DDBJ whole genome shotgun (WGS) entry which is preliminary data.</text>
</comment>
<feature type="transmembrane region" description="Helical" evidence="1">
    <location>
        <begin position="54"/>
        <end position="75"/>
    </location>
</feature>
<keyword evidence="1" id="KW-1133">Transmembrane helix</keyword>
<evidence type="ECO:0000313" key="2">
    <source>
        <dbReference type="EMBL" id="MRX52989.1"/>
    </source>
</evidence>
<reference evidence="2 3" key="1">
    <citation type="submission" date="2019-11" db="EMBL/GenBank/DDBJ databases">
        <title>Bacillus idriensis genome.</title>
        <authorList>
            <person name="Konopka E.N."/>
            <person name="Newman J.D."/>
        </authorList>
    </citation>
    <scope>NUCLEOTIDE SEQUENCE [LARGE SCALE GENOMIC DNA]</scope>
    <source>
        <strain evidence="2 3">DSM 19097</strain>
    </source>
</reference>
<dbReference type="RefSeq" id="WP_070876890.1">
    <property type="nucleotide sequence ID" value="NZ_CAJGAA010000001.1"/>
</dbReference>
<accession>A0A6I2M4X3</accession>
<keyword evidence="3" id="KW-1185">Reference proteome</keyword>
<name>A0A6I2M4X3_9BACI</name>
<keyword evidence="1" id="KW-0812">Transmembrane</keyword>
<feature type="transmembrane region" description="Helical" evidence="1">
    <location>
        <begin position="12"/>
        <end position="34"/>
    </location>
</feature>
<dbReference type="EMBL" id="WKKF01000001">
    <property type="protein sequence ID" value="MRX52989.1"/>
    <property type="molecule type" value="Genomic_DNA"/>
</dbReference>
<proteinExistence type="predicted"/>